<dbReference type="PIRSF" id="PIRSF017082">
    <property type="entry name" value="YflP"/>
    <property type="match status" value="1"/>
</dbReference>
<dbReference type="SUPFAM" id="SSF53850">
    <property type="entry name" value="Periplasmic binding protein-like II"/>
    <property type="match status" value="1"/>
</dbReference>
<evidence type="ECO:0000313" key="2">
    <source>
        <dbReference type="Proteomes" id="UP000011602"/>
    </source>
</evidence>
<dbReference type="AlphaFoldDB" id="L9XBB5"/>
<dbReference type="EMBL" id="AOHZ01000030">
    <property type="protein sequence ID" value="ELY59014.1"/>
    <property type="molecule type" value="Genomic_DNA"/>
</dbReference>
<organism evidence="1 2">
    <name type="scientific">Natronolimnohabitans innermongolicus JCM 12255</name>
    <dbReference type="NCBI Taxonomy" id="1227499"/>
    <lineage>
        <taxon>Archaea</taxon>
        <taxon>Methanobacteriati</taxon>
        <taxon>Methanobacteriota</taxon>
        <taxon>Stenosarchaea group</taxon>
        <taxon>Halobacteria</taxon>
        <taxon>Halobacteriales</taxon>
        <taxon>Natrialbaceae</taxon>
        <taxon>Natronolimnohabitans</taxon>
    </lineage>
</organism>
<dbReference type="Pfam" id="PF03401">
    <property type="entry name" value="TctC"/>
    <property type="match status" value="1"/>
</dbReference>
<dbReference type="PANTHER" id="PTHR42928">
    <property type="entry name" value="TRICARBOXYLATE-BINDING PROTEIN"/>
    <property type="match status" value="1"/>
</dbReference>
<dbReference type="RefSeq" id="WP_007258337.1">
    <property type="nucleotide sequence ID" value="NZ_AOHZ01000030.1"/>
</dbReference>
<dbReference type="Gene3D" id="3.40.190.10">
    <property type="entry name" value="Periplasmic binding protein-like II"/>
    <property type="match status" value="1"/>
</dbReference>
<accession>L9XBB5</accession>
<keyword evidence="2" id="KW-1185">Reference proteome</keyword>
<dbReference type="PANTHER" id="PTHR42928:SF5">
    <property type="entry name" value="BLR1237 PROTEIN"/>
    <property type="match status" value="1"/>
</dbReference>
<dbReference type="eggNOG" id="arCOG01802">
    <property type="taxonomic scope" value="Archaea"/>
</dbReference>
<dbReference type="PROSITE" id="PS51257">
    <property type="entry name" value="PROKAR_LIPOPROTEIN"/>
    <property type="match status" value="1"/>
</dbReference>
<gene>
    <name evidence="1" type="ORF">C493_05170</name>
</gene>
<proteinExistence type="predicted"/>
<dbReference type="InterPro" id="IPR005064">
    <property type="entry name" value="BUG"/>
</dbReference>
<evidence type="ECO:0008006" key="3">
    <source>
        <dbReference type="Google" id="ProtNLM"/>
    </source>
</evidence>
<dbReference type="OrthoDB" id="340746at2157"/>
<dbReference type="Gene3D" id="3.40.190.150">
    <property type="entry name" value="Bordetella uptake gene, domain 1"/>
    <property type="match status" value="1"/>
</dbReference>
<dbReference type="InterPro" id="IPR042100">
    <property type="entry name" value="Bug_dom1"/>
</dbReference>
<comment type="caution">
    <text evidence="1">The sequence shown here is derived from an EMBL/GenBank/DDBJ whole genome shotgun (WGS) entry which is preliminary data.</text>
</comment>
<evidence type="ECO:0000313" key="1">
    <source>
        <dbReference type="EMBL" id="ELY59014.1"/>
    </source>
</evidence>
<dbReference type="STRING" id="1227499.C493_05170"/>
<dbReference type="Proteomes" id="UP000011602">
    <property type="component" value="Unassembled WGS sequence"/>
</dbReference>
<protein>
    <recommendedName>
        <fullName evidence="3">Extra-cytoplasmic solute receptor</fullName>
    </recommendedName>
</protein>
<sequence>MHDASRGSERAVSRRSLLSSAGVGGLVGVAGCLDALESEPGDFPTRQIEIVSPWAAGGSADQTSRAIADVAEAHTETSWSVVNETGGTGLVGMASVARSARPDGHTIGVIAGEITMFDHLGLADLGPEDVRQLIQYTETPAAVAVHEDSSFETIDDLVDYADDNSGELQIGNSGTGSTWHLCAGGFELEADIDVQHVPYDGAETAIQNTVNEEVDATTVGAPEVAPQVHDGPLRALGVMSDERHDALPETEPLSELGYDLELGSWLAGFVPPETPDTVYDSLLEVYNAVYEDEAFESFMQSNDYAMVRRGPDELADFMDDQYETYGEIIDELGI</sequence>
<reference evidence="1 2" key="1">
    <citation type="journal article" date="2014" name="PLoS Genet.">
        <title>Phylogenetically driven sequencing of extremely halophilic archaea reveals strategies for static and dynamic osmo-response.</title>
        <authorList>
            <person name="Becker E.A."/>
            <person name="Seitzer P.M."/>
            <person name="Tritt A."/>
            <person name="Larsen D."/>
            <person name="Krusor M."/>
            <person name="Yao A.I."/>
            <person name="Wu D."/>
            <person name="Madern D."/>
            <person name="Eisen J.A."/>
            <person name="Darling A.E."/>
            <person name="Facciotti M.T."/>
        </authorList>
    </citation>
    <scope>NUCLEOTIDE SEQUENCE [LARGE SCALE GENOMIC DNA]</scope>
    <source>
        <strain evidence="1 2">JCM 12255</strain>
    </source>
</reference>
<dbReference type="CDD" id="cd07012">
    <property type="entry name" value="PBP2_Bug_TTT"/>
    <property type="match status" value="1"/>
</dbReference>
<name>L9XBB5_9EURY</name>